<dbReference type="RefSeq" id="WP_015854323.1">
    <property type="nucleotide sequence ID" value="NC_012880.1"/>
</dbReference>
<dbReference type="eggNOG" id="ENOG50330G1">
    <property type="taxonomic scope" value="Bacteria"/>
</dbReference>
<dbReference type="Proteomes" id="UP000002734">
    <property type="component" value="Chromosome"/>
</dbReference>
<reference evidence="2" key="1">
    <citation type="submission" date="2009-06" db="EMBL/GenBank/DDBJ databases">
        <title>Complete sequence of Dickeya dadantii Ech703.</title>
        <authorList>
            <consortium name="US DOE Joint Genome Institute"/>
            <person name="Lucas S."/>
            <person name="Copeland A."/>
            <person name="Lapidus A."/>
            <person name="Glavina del Rio T."/>
            <person name="Dalin E."/>
            <person name="Tice H."/>
            <person name="Bruce D."/>
            <person name="Goodwin L."/>
            <person name="Pitluck S."/>
            <person name="Chertkov O."/>
            <person name="Brettin T."/>
            <person name="Detter J.C."/>
            <person name="Han C."/>
            <person name="Larimer F."/>
            <person name="Land M."/>
            <person name="Hauser L."/>
            <person name="Kyrpides N."/>
            <person name="Mikhailova N."/>
            <person name="Balakrishnan V."/>
            <person name="Glasner J."/>
            <person name="Perna N.T."/>
        </authorList>
    </citation>
    <scope>NUCLEOTIDE SEQUENCE [LARGE SCALE GENOMIC DNA]</scope>
    <source>
        <strain evidence="2">Ech703</strain>
    </source>
</reference>
<keyword evidence="3" id="KW-1185">Reference proteome</keyword>
<feature type="chain" id="PRO_5002960323" evidence="1">
    <location>
        <begin position="22"/>
        <end position="167"/>
    </location>
</feature>
<protein>
    <submittedName>
        <fullName evidence="2">Uncharacterized protein</fullName>
    </submittedName>
</protein>
<proteinExistence type="predicted"/>
<sequence length="167" mass="17966">MKKLISAMFLSAALLPATTLAAWQTKVEDDVFTGGKKAAMAVLTDDKSTQHGLMFECNKNDLSFAYVEKGAFKEAKANMAADLLIKIDEGEVVTLPIVYQKRNDEYVQGKTTDKEKIVAVLKQAKTAKTKILVGIKAGEKKTTFATSAANAQTSVAAFVKACNLNLG</sequence>
<keyword evidence="1" id="KW-0732">Signal</keyword>
<dbReference type="KEGG" id="dda:Dd703_2640"/>
<feature type="signal peptide" evidence="1">
    <location>
        <begin position="1"/>
        <end position="21"/>
    </location>
</feature>
<evidence type="ECO:0000256" key="1">
    <source>
        <dbReference type="SAM" id="SignalP"/>
    </source>
</evidence>
<dbReference type="HOGENOM" id="CLU_131440_0_0_6"/>
<dbReference type="AlphaFoldDB" id="C6C9Z5"/>
<dbReference type="EMBL" id="CP001654">
    <property type="protein sequence ID" value="ACS86417.1"/>
    <property type="molecule type" value="Genomic_DNA"/>
</dbReference>
<accession>C6C9Z5</accession>
<gene>
    <name evidence="2" type="ordered locus">Dd703_2640</name>
</gene>
<name>C6C9Z5_MUSP7</name>
<evidence type="ECO:0000313" key="2">
    <source>
        <dbReference type="EMBL" id="ACS86417.1"/>
    </source>
</evidence>
<organism evidence="2 3">
    <name type="scientific">Musicola paradisiaca (strain Ech703)</name>
    <name type="common">Dickeya paradisiaca</name>
    <name type="synonym">Dickeya dadantii</name>
    <dbReference type="NCBI Taxonomy" id="579405"/>
    <lineage>
        <taxon>Bacteria</taxon>
        <taxon>Pseudomonadati</taxon>
        <taxon>Pseudomonadota</taxon>
        <taxon>Gammaproteobacteria</taxon>
        <taxon>Enterobacterales</taxon>
        <taxon>Pectobacteriaceae</taxon>
        <taxon>Musicola</taxon>
    </lineage>
</organism>
<evidence type="ECO:0000313" key="3">
    <source>
        <dbReference type="Proteomes" id="UP000002734"/>
    </source>
</evidence>